<feature type="transmembrane region" description="Helical" evidence="1">
    <location>
        <begin position="189"/>
        <end position="209"/>
    </location>
</feature>
<dbReference type="Proteomes" id="UP001623660">
    <property type="component" value="Unassembled WGS sequence"/>
</dbReference>
<keyword evidence="1" id="KW-0472">Membrane</keyword>
<feature type="transmembrane region" description="Helical" evidence="1">
    <location>
        <begin position="65"/>
        <end position="89"/>
    </location>
</feature>
<dbReference type="EMBL" id="JBJHZX010000062">
    <property type="protein sequence ID" value="MFL0198477.1"/>
    <property type="molecule type" value="Genomic_DNA"/>
</dbReference>
<evidence type="ECO:0000313" key="3">
    <source>
        <dbReference type="Proteomes" id="UP001623660"/>
    </source>
</evidence>
<evidence type="ECO:0000313" key="2">
    <source>
        <dbReference type="EMBL" id="MFL0198477.1"/>
    </source>
</evidence>
<comment type="caution">
    <text evidence="2">The sequence shown here is derived from an EMBL/GenBank/DDBJ whole genome shotgun (WGS) entry which is preliminary data.</text>
</comment>
<feature type="transmembrane region" description="Helical" evidence="1">
    <location>
        <begin position="129"/>
        <end position="148"/>
    </location>
</feature>
<evidence type="ECO:0000256" key="1">
    <source>
        <dbReference type="SAM" id="Phobius"/>
    </source>
</evidence>
<proteinExistence type="predicted"/>
<feature type="transmembrane region" description="Helical" evidence="1">
    <location>
        <begin position="160"/>
        <end position="177"/>
    </location>
</feature>
<feature type="transmembrane region" description="Helical" evidence="1">
    <location>
        <begin position="249"/>
        <end position="267"/>
    </location>
</feature>
<organism evidence="2 3">
    <name type="scientific">Candidatus Clostridium eludens</name>
    <dbReference type="NCBI Taxonomy" id="3381663"/>
    <lineage>
        <taxon>Bacteria</taxon>
        <taxon>Bacillati</taxon>
        <taxon>Bacillota</taxon>
        <taxon>Clostridia</taxon>
        <taxon>Eubacteriales</taxon>
        <taxon>Clostridiaceae</taxon>
        <taxon>Clostridium</taxon>
    </lineage>
</organism>
<keyword evidence="1" id="KW-0812">Transmembrane</keyword>
<feature type="transmembrane region" description="Helical" evidence="1">
    <location>
        <begin position="216"/>
        <end position="237"/>
    </location>
</feature>
<protein>
    <recommendedName>
        <fullName evidence="4">Membrane-anchored protein</fullName>
    </recommendedName>
</protein>
<dbReference type="InterPro" id="IPR007136">
    <property type="entry name" value="DUF347"/>
</dbReference>
<dbReference type="RefSeq" id="WP_406794586.1">
    <property type="nucleotide sequence ID" value="NZ_JBJHZX010000062.1"/>
</dbReference>
<evidence type="ECO:0008006" key="4">
    <source>
        <dbReference type="Google" id="ProtNLM"/>
    </source>
</evidence>
<accession>A0ABW8SR14</accession>
<gene>
    <name evidence="2" type="ORF">ACJDU8_23380</name>
</gene>
<keyword evidence="1" id="KW-1133">Transmembrane helix</keyword>
<keyword evidence="3" id="KW-1185">Reference proteome</keyword>
<sequence length="279" mass="30578">MKISMSKTLSNTPEQHALNKVPQVSIMFWIIKLLSTGMGEATSDFLSHLGIHSPPGMTQSAAGPISHMALSFSPFMAVMTVVLIITMILQIKSHRHVPWKYWLNVVSVAVFGTAAADAVHVGFVMSTTIFGAILVIVLIAWYAVEKTLSVHSIYTLRREIFYWATVVSTFMLGTALGDMTAENLNLGNLISGFMFIGLIAVPAVAYKLFGMNEIFCFWFGYIITRPLGASFADWLSYGHDRGLGLGSGPVSLVSTITIIALVVYVSFTHKKEKDTTYNP</sequence>
<reference evidence="2 3" key="1">
    <citation type="submission" date="2024-11" db="EMBL/GenBank/DDBJ databases">
        <authorList>
            <person name="Heng Y.C."/>
            <person name="Lim A.C.H."/>
            <person name="Lee J.K.Y."/>
            <person name="Kittelmann S."/>
        </authorList>
    </citation>
    <scope>NUCLEOTIDE SEQUENCE [LARGE SCALE GENOMIC DNA]</scope>
    <source>
        <strain evidence="2 3">WILCCON 0269</strain>
    </source>
</reference>
<name>A0ABW8SR14_9CLOT</name>
<dbReference type="Pfam" id="PF03988">
    <property type="entry name" value="DUF347"/>
    <property type="match status" value="4"/>
</dbReference>